<accession>A0A937FZB0</accession>
<name>A0A937FZB0_9BACT</name>
<dbReference type="Proteomes" id="UP000614216">
    <property type="component" value="Unassembled WGS sequence"/>
</dbReference>
<organism evidence="1 2">
    <name type="scientific">Fulvivirga marina</name>
    <dbReference type="NCBI Taxonomy" id="2494733"/>
    <lineage>
        <taxon>Bacteria</taxon>
        <taxon>Pseudomonadati</taxon>
        <taxon>Bacteroidota</taxon>
        <taxon>Cytophagia</taxon>
        <taxon>Cytophagales</taxon>
        <taxon>Fulvivirgaceae</taxon>
        <taxon>Fulvivirga</taxon>
    </lineage>
</organism>
<dbReference type="AlphaFoldDB" id="A0A937FZB0"/>
<evidence type="ECO:0000313" key="2">
    <source>
        <dbReference type="Proteomes" id="UP000614216"/>
    </source>
</evidence>
<dbReference type="PROSITE" id="PS51257">
    <property type="entry name" value="PROKAR_LIPOPROTEIN"/>
    <property type="match status" value="1"/>
</dbReference>
<evidence type="ECO:0000313" key="1">
    <source>
        <dbReference type="EMBL" id="MBL6447248.1"/>
    </source>
</evidence>
<reference evidence="1" key="1">
    <citation type="submission" date="2021-01" db="EMBL/GenBank/DDBJ databases">
        <title>Fulvivirga kasyanovii gen. nov., sp nov., a novel member of the phylum Bacteroidetes isolated from seawater in a mussel farm.</title>
        <authorList>
            <person name="Zhao L.-H."/>
            <person name="Wang Z.-J."/>
        </authorList>
    </citation>
    <scope>NUCLEOTIDE SEQUENCE</scope>
    <source>
        <strain evidence="1">29W222</strain>
    </source>
</reference>
<gene>
    <name evidence="1" type="ORF">JMN32_13075</name>
</gene>
<dbReference type="RefSeq" id="WP_202856768.1">
    <property type="nucleotide sequence ID" value="NZ_JAEUGD010000042.1"/>
</dbReference>
<dbReference type="EMBL" id="JAEUGD010000042">
    <property type="protein sequence ID" value="MBL6447248.1"/>
    <property type="molecule type" value="Genomic_DNA"/>
</dbReference>
<proteinExistence type="predicted"/>
<protein>
    <submittedName>
        <fullName evidence="1">Uncharacterized protein</fullName>
    </submittedName>
</protein>
<keyword evidence="2" id="KW-1185">Reference proteome</keyword>
<sequence length="300" mass="33710">MRILSFSLLLILIISACDSSKKPDEKAFLESLDSAKIEGPAISEEVISSIIQQIPSPLEISVLLRESGTKYDKNLLNSPDNISKYNSNYRKALNLGIYGTDLGYTNIYEQNQDGLDYMTAIKELADGLSIGQFFDIETIGRLATNSKNLDSLLLITTQNFNSINHYLQEQNRANLSVLLLTGGWLEAMHITCQVSAKDPSNKELQEKIGEQKIILENIVLLLSFYQEVDKNMASLLGDMKRLQQQYESIKIIKTYKESTFEIVDGVMVIKDNSSSEIQITQDNVNNIKDVINSIRKKVIS</sequence>
<comment type="caution">
    <text evidence="1">The sequence shown here is derived from an EMBL/GenBank/DDBJ whole genome shotgun (WGS) entry which is preliminary data.</text>
</comment>